<dbReference type="Gene3D" id="3.40.640.10">
    <property type="entry name" value="Type I PLP-dependent aspartate aminotransferase-like (Major domain)"/>
    <property type="match status" value="1"/>
</dbReference>
<name>A0A382WRC9_9ZZZZ</name>
<organism evidence="3">
    <name type="scientific">marine metagenome</name>
    <dbReference type="NCBI Taxonomy" id="408172"/>
    <lineage>
        <taxon>unclassified sequences</taxon>
        <taxon>metagenomes</taxon>
        <taxon>ecological metagenomes</taxon>
    </lineage>
</organism>
<evidence type="ECO:0000313" key="3">
    <source>
        <dbReference type="EMBL" id="SVD61184.1"/>
    </source>
</evidence>
<dbReference type="AlphaFoldDB" id="A0A382WRC9"/>
<dbReference type="Pfam" id="PF00266">
    <property type="entry name" value="Aminotran_5"/>
    <property type="match status" value="1"/>
</dbReference>
<dbReference type="EMBL" id="UINC01161792">
    <property type="protein sequence ID" value="SVD61184.1"/>
    <property type="molecule type" value="Genomic_DNA"/>
</dbReference>
<proteinExistence type="predicted"/>
<dbReference type="GO" id="GO:0009435">
    <property type="term" value="P:NAD+ biosynthetic process"/>
    <property type="evidence" value="ECO:0007669"/>
    <property type="project" value="InterPro"/>
</dbReference>
<sequence>MATREDCAERDAHDPLALFRARFALPEGVIYLDGNSLGALPKVAVKRAVGVIDEEWGTGLIRSWNEADWMELPFKVGDKIAQLVGATAGEMVACDSTSVNLFKLLAAAFALRPERRVLLTDSDNFPTDNYVAEGIGDFLGDRVERRLVPADEIIDAIDDDTAVVSLTHVNYRTGRIHDMAAINAAAAAHGALTLWDLSHSAGAVPLDL</sequence>
<feature type="domain" description="Aminotransferase class V" evidence="2">
    <location>
        <begin position="77"/>
        <end position="208"/>
    </location>
</feature>
<dbReference type="GO" id="GO:0005737">
    <property type="term" value="C:cytoplasm"/>
    <property type="evidence" value="ECO:0007669"/>
    <property type="project" value="InterPro"/>
</dbReference>
<reference evidence="3" key="1">
    <citation type="submission" date="2018-05" db="EMBL/GenBank/DDBJ databases">
        <authorList>
            <person name="Lanie J.A."/>
            <person name="Ng W.-L."/>
            <person name="Kazmierczak K.M."/>
            <person name="Andrzejewski T.M."/>
            <person name="Davidsen T.M."/>
            <person name="Wayne K.J."/>
            <person name="Tettelin H."/>
            <person name="Glass J.I."/>
            <person name="Rusch D."/>
            <person name="Podicherti R."/>
            <person name="Tsui H.-C.T."/>
            <person name="Winkler M.E."/>
        </authorList>
    </citation>
    <scope>NUCLEOTIDE SEQUENCE</scope>
</reference>
<dbReference type="InterPro" id="IPR015421">
    <property type="entry name" value="PyrdxlP-dep_Trfase_major"/>
</dbReference>
<dbReference type="GO" id="GO:0030170">
    <property type="term" value="F:pyridoxal phosphate binding"/>
    <property type="evidence" value="ECO:0007669"/>
    <property type="project" value="InterPro"/>
</dbReference>
<dbReference type="GO" id="GO:0030429">
    <property type="term" value="F:kynureninase activity"/>
    <property type="evidence" value="ECO:0007669"/>
    <property type="project" value="InterPro"/>
</dbReference>
<dbReference type="PANTHER" id="PTHR14084">
    <property type="entry name" value="KYNURENINASE"/>
    <property type="match status" value="1"/>
</dbReference>
<evidence type="ECO:0000259" key="2">
    <source>
        <dbReference type="Pfam" id="PF00266"/>
    </source>
</evidence>
<feature type="non-terminal residue" evidence="3">
    <location>
        <position position="208"/>
    </location>
</feature>
<protein>
    <recommendedName>
        <fullName evidence="2">Aminotransferase class V domain-containing protein</fullName>
    </recommendedName>
</protein>
<gene>
    <name evidence="3" type="ORF">METZ01_LOCUS414038</name>
</gene>
<dbReference type="InterPro" id="IPR015424">
    <property type="entry name" value="PyrdxlP-dep_Trfase"/>
</dbReference>
<keyword evidence="1" id="KW-0663">Pyridoxal phosphate</keyword>
<dbReference type="GO" id="GO:0043420">
    <property type="term" value="P:anthranilate metabolic process"/>
    <property type="evidence" value="ECO:0007669"/>
    <property type="project" value="TreeGrafter"/>
</dbReference>
<dbReference type="InterPro" id="IPR010111">
    <property type="entry name" value="Kynureninase"/>
</dbReference>
<evidence type="ECO:0000256" key="1">
    <source>
        <dbReference type="ARBA" id="ARBA00022898"/>
    </source>
</evidence>
<accession>A0A382WRC9</accession>
<dbReference type="GO" id="GO:0019441">
    <property type="term" value="P:L-tryptophan catabolic process to kynurenine"/>
    <property type="evidence" value="ECO:0007669"/>
    <property type="project" value="TreeGrafter"/>
</dbReference>
<dbReference type="InterPro" id="IPR000192">
    <property type="entry name" value="Aminotrans_V_dom"/>
</dbReference>
<dbReference type="SUPFAM" id="SSF53383">
    <property type="entry name" value="PLP-dependent transferases"/>
    <property type="match status" value="1"/>
</dbReference>
<dbReference type="PANTHER" id="PTHR14084:SF0">
    <property type="entry name" value="KYNURENINASE"/>
    <property type="match status" value="1"/>
</dbReference>